<name>A0A2U8GMN3_9RHOO</name>
<evidence type="ECO:0000256" key="1">
    <source>
        <dbReference type="SAM" id="Coils"/>
    </source>
</evidence>
<feature type="transmembrane region" description="Helical" evidence="2">
    <location>
        <begin position="28"/>
        <end position="49"/>
    </location>
</feature>
<reference evidence="3 4" key="1">
    <citation type="submission" date="2017-06" db="EMBL/GenBank/DDBJ databases">
        <title>Azoarcus.</title>
        <authorList>
            <person name="Woo J.-H."/>
            <person name="Kim H.-S."/>
        </authorList>
    </citation>
    <scope>NUCLEOTIDE SEQUENCE [LARGE SCALE GENOMIC DNA]</scope>
    <source>
        <strain evidence="3 4">TSPY31</strain>
    </source>
</reference>
<accession>A0A2U8GMN3</accession>
<dbReference type="RefSeq" id="WP_108948590.1">
    <property type="nucleotide sequence ID" value="NZ_CP022187.1"/>
</dbReference>
<gene>
    <name evidence="3" type="ORF">CEW83_06320</name>
</gene>
<keyword evidence="2" id="KW-1133">Transmembrane helix</keyword>
<protein>
    <submittedName>
        <fullName evidence="3">Uncharacterized protein</fullName>
    </submittedName>
</protein>
<proteinExistence type="predicted"/>
<dbReference type="Proteomes" id="UP000244930">
    <property type="component" value="Chromosome"/>
</dbReference>
<evidence type="ECO:0000256" key="2">
    <source>
        <dbReference type="SAM" id="Phobius"/>
    </source>
</evidence>
<feature type="coiled-coil region" evidence="1">
    <location>
        <begin position="80"/>
        <end position="114"/>
    </location>
</feature>
<dbReference type="EMBL" id="CP022187">
    <property type="protein sequence ID" value="AWI74882.1"/>
    <property type="molecule type" value="Genomic_DNA"/>
</dbReference>
<keyword evidence="2" id="KW-0812">Transmembrane</keyword>
<sequence>MNRFAGFRPRRLGEDVVSDRIAAHQRKLVIGAALGGALLTFLICLVWYLDTDLAHGVKVQALEQDNQRLAEELSVGRLALEMERATRAELERQLAELNEALKKRQAELAFLKSRTASPKPR</sequence>
<keyword evidence="2" id="KW-0472">Membrane</keyword>
<evidence type="ECO:0000313" key="4">
    <source>
        <dbReference type="Proteomes" id="UP000244930"/>
    </source>
</evidence>
<dbReference type="KEGG" id="acom:CEW83_06320"/>
<organism evidence="3 4">
    <name type="scientific">Parazoarcus communis</name>
    <dbReference type="NCBI Taxonomy" id="41977"/>
    <lineage>
        <taxon>Bacteria</taxon>
        <taxon>Pseudomonadati</taxon>
        <taxon>Pseudomonadota</taxon>
        <taxon>Betaproteobacteria</taxon>
        <taxon>Rhodocyclales</taxon>
        <taxon>Zoogloeaceae</taxon>
        <taxon>Parazoarcus</taxon>
    </lineage>
</organism>
<evidence type="ECO:0000313" key="3">
    <source>
        <dbReference type="EMBL" id="AWI74882.1"/>
    </source>
</evidence>
<keyword evidence="1" id="KW-0175">Coiled coil</keyword>
<dbReference type="AlphaFoldDB" id="A0A2U8GMN3"/>
<keyword evidence="4" id="KW-1185">Reference proteome</keyword>